<dbReference type="InterPro" id="IPR012469">
    <property type="entry name" value="DUF1688"/>
</dbReference>
<keyword evidence="2" id="KW-1185">Reference proteome</keyword>
<sequence>MSAEFSAPILFQPQEVRRRAHAFLDMGIAGKLNHVGLDLTKLDDALGLVLETTKEIYPDFQIPPYGIWRAFETGGIDRWSAMASAREFESAQEMLLAAADLALLALFMKTRRPGNWVFEDPMTGSKVAGDDALALAAFHMFASGSFSGEMTDPYRVDAETLVRLDLNELTSGLQWDRDADQELLSAMQAHLKRFGEAMALRPDLFSEGNVTRPGVLALRLAGEADAGIDASKLLDNLLETFAPVWDGGAKAGDVGLGDSFDYTGKSAGSETTTVPFHLCAQEMVYSLVEPFAWAGFEVTGLQDLTPPSDLAHAALFVQTGVLAISSENDEALPEETKTDRMVELRAVSAALADKLADRLRSELDVSADQVPLTCILEGGTRRAGLRILSQNANLFKKLGQYLNPRTVFWLPFGA</sequence>
<dbReference type="RefSeq" id="WP_265680507.1">
    <property type="nucleotide sequence ID" value="NZ_CP120863.1"/>
</dbReference>
<name>A0ABY8F5Z6_9HYPH</name>
<protein>
    <submittedName>
        <fullName evidence="1">DUF1688 family protein</fullName>
    </submittedName>
</protein>
<dbReference type="PANTHER" id="PTHR31687:SF3">
    <property type="entry name" value="PROTEIN URG3"/>
    <property type="match status" value="1"/>
</dbReference>
<reference evidence="1 2" key="1">
    <citation type="submission" date="2023-03" db="EMBL/GenBank/DDBJ databases">
        <title>Roseibium porphyridii sp. nov. and Roseibium rhodosorbium sp. nov. isolated from marine algae, Porphyridium cruentum and Rhodosorus marinus, respectively.</title>
        <authorList>
            <person name="Lee M.W."/>
            <person name="Choi B.J."/>
            <person name="Lee J.K."/>
            <person name="Choi D.G."/>
            <person name="Baek J.H."/>
            <person name="Bayburt H."/>
            <person name="Kim J.M."/>
            <person name="Han D.M."/>
            <person name="Kim K.H."/>
            <person name="Jeon C.O."/>
        </authorList>
    </citation>
    <scope>NUCLEOTIDE SEQUENCE [LARGE SCALE GENOMIC DNA]</scope>
    <source>
        <strain evidence="1 2">KMA01</strain>
    </source>
</reference>
<gene>
    <name evidence="1" type="ORF">K1718_24500</name>
</gene>
<proteinExistence type="predicted"/>
<evidence type="ECO:0000313" key="2">
    <source>
        <dbReference type="Proteomes" id="UP001209803"/>
    </source>
</evidence>
<dbReference type="EMBL" id="CP120863">
    <property type="protein sequence ID" value="WFE89280.1"/>
    <property type="molecule type" value="Genomic_DNA"/>
</dbReference>
<evidence type="ECO:0000313" key="1">
    <source>
        <dbReference type="EMBL" id="WFE89280.1"/>
    </source>
</evidence>
<dbReference type="Proteomes" id="UP001209803">
    <property type="component" value="Chromosome"/>
</dbReference>
<accession>A0ABY8F5Z6</accession>
<organism evidence="1 2">
    <name type="scientific">Roseibium porphyridii</name>
    <dbReference type="NCBI Taxonomy" id="2866279"/>
    <lineage>
        <taxon>Bacteria</taxon>
        <taxon>Pseudomonadati</taxon>
        <taxon>Pseudomonadota</taxon>
        <taxon>Alphaproteobacteria</taxon>
        <taxon>Hyphomicrobiales</taxon>
        <taxon>Stappiaceae</taxon>
        <taxon>Roseibium</taxon>
    </lineage>
</organism>
<dbReference type="PANTHER" id="PTHR31687">
    <property type="match status" value="1"/>
</dbReference>
<dbReference type="Pfam" id="PF07958">
    <property type="entry name" value="DUF1688"/>
    <property type="match status" value="1"/>
</dbReference>